<feature type="compositionally biased region" description="Polar residues" evidence="1">
    <location>
        <begin position="131"/>
        <end position="140"/>
    </location>
</feature>
<feature type="region of interest" description="Disordered" evidence="1">
    <location>
        <begin position="119"/>
        <end position="163"/>
    </location>
</feature>
<feature type="region of interest" description="Disordered" evidence="1">
    <location>
        <begin position="34"/>
        <end position="67"/>
    </location>
</feature>
<accession>A0AAV1I8Z9</accession>
<name>A0AAV1I8Z9_9CHLO</name>
<protein>
    <submittedName>
        <fullName evidence="2">Uncharacterized protein</fullName>
    </submittedName>
</protein>
<feature type="compositionally biased region" description="Basic and acidic residues" evidence="1">
    <location>
        <begin position="178"/>
        <end position="187"/>
    </location>
</feature>
<evidence type="ECO:0000313" key="3">
    <source>
        <dbReference type="Proteomes" id="UP001314263"/>
    </source>
</evidence>
<organism evidence="2 3">
    <name type="scientific">Coccomyxa viridis</name>
    <dbReference type="NCBI Taxonomy" id="1274662"/>
    <lineage>
        <taxon>Eukaryota</taxon>
        <taxon>Viridiplantae</taxon>
        <taxon>Chlorophyta</taxon>
        <taxon>core chlorophytes</taxon>
        <taxon>Trebouxiophyceae</taxon>
        <taxon>Trebouxiophyceae incertae sedis</taxon>
        <taxon>Coccomyxaceae</taxon>
        <taxon>Coccomyxa</taxon>
    </lineage>
</organism>
<feature type="compositionally biased region" description="Basic and acidic residues" evidence="1">
    <location>
        <begin position="278"/>
        <end position="296"/>
    </location>
</feature>
<gene>
    <name evidence="2" type="ORF">CVIRNUC_005720</name>
</gene>
<dbReference type="AlphaFoldDB" id="A0AAV1I8Z9"/>
<reference evidence="2 3" key="1">
    <citation type="submission" date="2023-10" db="EMBL/GenBank/DDBJ databases">
        <authorList>
            <person name="Maclean D."/>
            <person name="Macfadyen A."/>
        </authorList>
    </citation>
    <scope>NUCLEOTIDE SEQUENCE [LARGE SCALE GENOMIC DNA]</scope>
</reference>
<evidence type="ECO:0000256" key="1">
    <source>
        <dbReference type="SAM" id="MobiDB-lite"/>
    </source>
</evidence>
<comment type="caution">
    <text evidence="2">The sequence shown here is derived from an EMBL/GenBank/DDBJ whole genome shotgun (WGS) entry which is preliminary data.</text>
</comment>
<feature type="compositionally biased region" description="Polar residues" evidence="1">
    <location>
        <begin position="190"/>
        <end position="200"/>
    </location>
</feature>
<dbReference type="EMBL" id="CAUYUE010000007">
    <property type="protein sequence ID" value="CAK0782502.1"/>
    <property type="molecule type" value="Genomic_DNA"/>
</dbReference>
<feature type="region of interest" description="Disordered" evidence="1">
    <location>
        <begin position="175"/>
        <end position="200"/>
    </location>
</feature>
<sequence>MQRAATGTALGQHSRLLSLLQPWASETASLRLFGTSGSKDAGDKAVPRTPGARVEFKSPEGVTRPADSTKLAQELGVEVEEADCEVEGQKVLTFRGKGQGPPGTKAPDQMKERDVFKASHNRQAAAIERSAASSGNPTESAQDKYAAGGTAMNGNGNGNCVPAAKGERLAEAKYTAKANDKISEARGKQPQPTANEEMSVNRYNAMKAAAAAAINRVSTVLSDTQQTVQDKTKETLDQGAQVMKDLTGMDGSKKDEKRTARSSSSGTDERHARSKAATPEKTEEAAHRGERDAASY</sequence>
<keyword evidence="3" id="KW-1185">Reference proteome</keyword>
<dbReference type="Proteomes" id="UP001314263">
    <property type="component" value="Unassembled WGS sequence"/>
</dbReference>
<feature type="region of interest" description="Disordered" evidence="1">
    <location>
        <begin position="221"/>
        <end position="296"/>
    </location>
</feature>
<evidence type="ECO:0000313" key="2">
    <source>
        <dbReference type="EMBL" id="CAK0782502.1"/>
    </source>
</evidence>
<proteinExistence type="predicted"/>